<dbReference type="HOGENOM" id="CLU_3205605_0_0_11"/>
<dbReference type="EMBL" id="CP002047">
    <property type="protein sequence ID" value="ADI03282.1"/>
    <property type="molecule type" value="Genomic_DNA"/>
</dbReference>
<dbReference type="PATRIC" id="fig|749414.3.peg.167"/>
<proteinExistence type="predicted"/>
<gene>
    <name evidence="1" type="ordered locus">SBI_00161</name>
</gene>
<dbReference type="KEGG" id="sbh:SBI_00161"/>
<dbReference type="AlphaFoldDB" id="D7BUU1"/>
<sequence>MLGYIAARTEKLVLSANGRPADVPDAPTHPARVAAAVSAEGETVA</sequence>
<dbReference type="STRING" id="749414.SBI_00161"/>
<protein>
    <submittedName>
        <fullName evidence="1">Uncharacterized protein</fullName>
    </submittedName>
</protein>
<organism evidence="1 2">
    <name type="scientific">Streptomyces bingchenggensis (strain BCW-1)</name>
    <dbReference type="NCBI Taxonomy" id="749414"/>
    <lineage>
        <taxon>Bacteria</taxon>
        <taxon>Bacillati</taxon>
        <taxon>Actinomycetota</taxon>
        <taxon>Actinomycetes</taxon>
        <taxon>Kitasatosporales</taxon>
        <taxon>Streptomycetaceae</taxon>
        <taxon>Streptomyces</taxon>
    </lineage>
</organism>
<keyword evidence="2" id="KW-1185">Reference proteome</keyword>
<evidence type="ECO:0000313" key="1">
    <source>
        <dbReference type="EMBL" id="ADI03282.1"/>
    </source>
</evidence>
<reference evidence="1 2" key="1">
    <citation type="journal article" date="2010" name="J. Bacteriol.">
        <title>Genome sequence of the milbemycin-producing bacterium Streptomyces bingchenggensis.</title>
        <authorList>
            <person name="Wang X.J."/>
            <person name="Yan Y.J."/>
            <person name="Zhang B."/>
            <person name="An J."/>
            <person name="Wang J.J."/>
            <person name="Tian J."/>
            <person name="Jiang L."/>
            <person name="Chen Y.H."/>
            <person name="Huang S.X."/>
            <person name="Yin M."/>
            <person name="Zhang J."/>
            <person name="Gao A.L."/>
            <person name="Liu C.X."/>
            <person name="Zhu Z.X."/>
            <person name="Xiang W.S."/>
        </authorList>
    </citation>
    <scope>NUCLEOTIDE SEQUENCE [LARGE SCALE GENOMIC DNA]</scope>
    <source>
        <strain evidence="1 2">BCW-1</strain>
    </source>
</reference>
<dbReference type="Proteomes" id="UP000000377">
    <property type="component" value="Chromosome"/>
</dbReference>
<accession>D7BUU1</accession>
<evidence type="ECO:0000313" key="2">
    <source>
        <dbReference type="Proteomes" id="UP000000377"/>
    </source>
</evidence>
<name>D7BUU1_STRBB</name>